<feature type="domain" description="VanZ-like" evidence="2">
    <location>
        <begin position="32"/>
        <end position="122"/>
    </location>
</feature>
<gene>
    <name evidence="3" type="ORF">F2P44_01475</name>
</gene>
<keyword evidence="1" id="KW-1133">Transmembrane helix</keyword>
<proteinExistence type="predicted"/>
<accession>A0ABX0N873</accession>
<dbReference type="Proteomes" id="UP000621455">
    <property type="component" value="Unassembled WGS sequence"/>
</dbReference>
<dbReference type="InterPro" id="IPR006976">
    <property type="entry name" value="VanZ-like"/>
</dbReference>
<feature type="transmembrane region" description="Helical" evidence="1">
    <location>
        <begin position="338"/>
        <end position="355"/>
    </location>
</feature>
<protein>
    <submittedName>
        <fullName evidence="3">VanZ family protein</fullName>
    </submittedName>
</protein>
<feature type="transmembrane region" description="Helical" evidence="1">
    <location>
        <begin position="72"/>
        <end position="91"/>
    </location>
</feature>
<keyword evidence="4" id="KW-1185">Reference proteome</keyword>
<evidence type="ECO:0000259" key="2">
    <source>
        <dbReference type="Pfam" id="PF04892"/>
    </source>
</evidence>
<feature type="transmembrane region" description="Helical" evidence="1">
    <location>
        <begin position="219"/>
        <end position="237"/>
    </location>
</feature>
<dbReference type="PANTHER" id="PTHR28008">
    <property type="entry name" value="DOMAIN PROTEIN, PUTATIVE (AFU_ORTHOLOGUE AFUA_3G10980)-RELATED"/>
    <property type="match status" value="1"/>
</dbReference>
<dbReference type="EMBL" id="WHJG01000001">
    <property type="protein sequence ID" value="NHZ77975.1"/>
    <property type="molecule type" value="Genomic_DNA"/>
</dbReference>
<feature type="transmembrane region" description="Helical" evidence="1">
    <location>
        <begin position="145"/>
        <end position="165"/>
    </location>
</feature>
<feature type="transmembrane region" description="Helical" evidence="1">
    <location>
        <begin position="367"/>
        <end position="386"/>
    </location>
</feature>
<evidence type="ECO:0000313" key="4">
    <source>
        <dbReference type="Proteomes" id="UP000621455"/>
    </source>
</evidence>
<evidence type="ECO:0000256" key="1">
    <source>
        <dbReference type="SAM" id="Phobius"/>
    </source>
</evidence>
<name>A0ABX0N873_9BURK</name>
<feature type="transmembrane region" description="Helical" evidence="1">
    <location>
        <begin position="46"/>
        <end position="65"/>
    </location>
</feature>
<feature type="transmembrane region" description="Helical" evidence="1">
    <location>
        <begin position="267"/>
        <end position="286"/>
    </location>
</feature>
<feature type="transmembrane region" description="Helical" evidence="1">
    <location>
        <begin position="103"/>
        <end position="124"/>
    </location>
</feature>
<keyword evidence="1" id="KW-0472">Membrane</keyword>
<feature type="transmembrane region" description="Helical" evidence="1">
    <location>
        <begin position="306"/>
        <end position="326"/>
    </location>
</feature>
<organism evidence="3 4">
    <name type="scientific">Massilia frigida</name>
    <dbReference type="NCBI Taxonomy" id="2609281"/>
    <lineage>
        <taxon>Bacteria</taxon>
        <taxon>Pseudomonadati</taxon>
        <taxon>Pseudomonadota</taxon>
        <taxon>Betaproteobacteria</taxon>
        <taxon>Burkholderiales</taxon>
        <taxon>Oxalobacteraceae</taxon>
        <taxon>Telluria group</taxon>
        <taxon>Massilia</taxon>
    </lineage>
</organism>
<dbReference type="PANTHER" id="PTHR28008:SF1">
    <property type="entry name" value="DOMAIN PROTEIN, PUTATIVE (AFU_ORTHOLOGUE AFUA_3G10980)-RELATED"/>
    <property type="match status" value="1"/>
</dbReference>
<comment type="caution">
    <text evidence="3">The sequence shown here is derived from an EMBL/GenBank/DDBJ whole genome shotgun (WGS) entry which is preliminary data.</text>
</comment>
<reference evidence="3 4" key="1">
    <citation type="submission" date="2019-10" db="EMBL/GenBank/DDBJ databases">
        <title>Taxonomy of Antarctic Massilia spp.: description of Massilia rubra sp. nov., Massilia aquatica sp. nov., Massilia mucilaginosa sp. nov., Massilia frigida sp. nov. isolated from streams, lakes and regoliths.</title>
        <authorList>
            <person name="Holochova P."/>
            <person name="Sedlacek I."/>
            <person name="Kralova S."/>
            <person name="Maslanova I."/>
            <person name="Busse H.-J."/>
            <person name="Stankova E."/>
            <person name="Vrbovska V."/>
            <person name="Kovarovic V."/>
            <person name="Bartak M."/>
            <person name="Svec P."/>
            <person name="Pantucek R."/>
        </authorList>
    </citation>
    <scope>NUCLEOTIDE SEQUENCE [LARGE SCALE GENOMIC DNA]</scope>
    <source>
        <strain evidence="3 4">CCM 8695</strain>
    </source>
</reference>
<dbReference type="RefSeq" id="WP_167084356.1">
    <property type="nucleotide sequence ID" value="NZ_WHJG01000001.1"/>
</dbReference>
<dbReference type="Pfam" id="PF04892">
    <property type="entry name" value="VanZ"/>
    <property type="match status" value="1"/>
</dbReference>
<feature type="transmembrane region" description="Helical" evidence="1">
    <location>
        <begin position="243"/>
        <end position="260"/>
    </location>
</feature>
<sequence>MRRLVLVFVVLIVYGSLYPFAGWSEPRAPLFGFLFGGHVRVEKADLVQNVLAYMPFGLFMVAWLMRSTRFGVALVTAGVAGGMLSLAMESIQQFLPSRDASRIDLVLNIAGSMAGGVLASLLHGDTLAGPRLAAWRAHWLRRGTLPNLGLAALALWALSQTSPLVPTFDMGQLRNGLALLYRSLHQPQAMEMAQMLTYACYLAGLGMLARTLTREGKPALLLFGSLVACVLLLKIIIEGRQLSLEAVAGACAAWMFLLLASRMRRAAWMGVVLIGAGFVISELAPGPDGMVYGFNWIPLVGQMRSLSGLQNILDIFWPFFAIAYLARLTTPIGHRQPVMVIGTVFIGAVVFWLEWSQQDLPGRFGDITQVLLACAGWVIPWTFAGPDFMQEVAGKKDIGLRTNR</sequence>
<feature type="transmembrane region" description="Helical" evidence="1">
    <location>
        <begin position="192"/>
        <end position="212"/>
    </location>
</feature>
<keyword evidence="1" id="KW-0812">Transmembrane</keyword>
<evidence type="ECO:0000313" key="3">
    <source>
        <dbReference type="EMBL" id="NHZ77975.1"/>
    </source>
</evidence>